<evidence type="ECO:0000256" key="2">
    <source>
        <dbReference type="ARBA" id="ARBA00022690"/>
    </source>
</evidence>
<dbReference type="GO" id="GO:0005576">
    <property type="term" value="C:extracellular region"/>
    <property type="evidence" value="ECO:0007669"/>
    <property type="project" value="InterPro"/>
</dbReference>
<evidence type="ECO:0000313" key="10">
    <source>
        <dbReference type="Proteomes" id="UP001140949"/>
    </source>
</evidence>
<proteinExistence type="inferred from homology"/>
<keyword evidence="10" id="KW-1185">Reference proteome</keyword>
<dbReference type="AlphaFoldDB" id="A0AAX6FE90"/>
<evidence type="ECO:0000256" key="3">
    <source>
        <dbReference type="ARBA" id="ARBA00022900"/>
    </source>
</evidence>
<dbReference type="CDD" id="cd00023">
    <property type="entry name" value="BBI"/>
    <property type="match status" value="1"/>
</dbReference>
<evidence type="ECO:0000256" key="1">
    <source>
        <dbReference type="ARBA" id="ARBA00008506"/>
    </source>
</evidence>
<evidence type="ECO:0000259" key="8">
    <source>
        <dbReference type="SMART" id="SM00269"/>
    </source>
</evidence>
<evidence type="ECO:0000313" key="9">
    <source>
        <dbReference type="EMBL" id="KAJ6814599.1"/>
    </source>
</evidence>
<feature type="signal peptide" evidence="7">
    <location>
        <begin position="1"/>
        <end position="26"/>
    </location>
</feature>
<dbReference type="PANTHER" id="PTHR33479">
    <property type="entry name" value="BOWMAN-BIRK TYPE BRAN TRYPSIN INHIBITOR"/>
    <property type="match status" value="1"/>
</dbReference>
<reference evidence="9" key="1">
    <citation type="journal article" date="2023" name="GigaByte">
        <title>Genome assembly of the bearded iris, Iris pallida Lam.</title>
        <authorList>
            <person name="Bruccoleri R.E."/>
            <person name="Oakeley E.J."/>
            <person name="Faust A.M.E."/>
            <person name="Altorfer M."/>
            <person name="Dessus-Babus S."/>
            <person name="Burckhardt D."/>
            <person name="Oertli M."/>
            <person name="Naumann U."/>
            <person name="Petersen F."/>
            <person name="Wong J."/>
        </authorList>
    </citation>
    <scope>NUCLEOTIDE SEQUENCE</scope>
    <source>
        <strain evidence="9">GSM-AAB239-AS_SAM_17_03QT</strain>
    </source>
</reference>
<keyword evidence="3 5" id="KW-0722">Serine protease inhibitor</keyword>
<feature type="domain" description="Bowman-Birk serine protease inhibitors family" evidence="8">
    <location>
        <begin position="59"/>
        <end position="116"/>
    </location>
</feature>
<dbReference type="Gene3D" id="2.10.69.10">
    <property type="entry name" value="Cysteine Protease (Bromelain) Inhibitor, subunit H"/>
    <property type="match status" value="1"/>
</dbReference>
<evidence type="ECO:0000256" key="6">
    <source>
        <dbReference type="SAM" id="MobiDB-lite"/>
    </source>
</evidence>
<comment type="similarity">
    <text evidence="1 5">Belongs to the Bowman-Birk serine protease inhibitor family.</text>
</comment>
<dbReference type="EMBL" id="JANAVB010029617">
    <property type="protein sequence ID" value="KAJ6814599.1"/>
    <property type="molecule type" value="Genomic_DNA"/>
</dbReference>
<dbReference type="Proteomes" id="UP001140949">
    <property type="component" value="Unassembled WGS sequence"/>
</dbReference>
<name>A0AAX6FE90_IRIPA</name>
<evidence type="ECO:0000256" key="4">
    <source>
        <dbReference type="ARBA" id="ARBA00023157"/>
    </source>
</evidence>
<evidence type="ECO:0000256" key="5">
    <source>
        <dbReference type="RuleBase" id="RU003856"/>
    </source>
</evidence>
<dbReference type="InterPro" id="IPR000877">
    <property type="entry name" value="Prot_inh_BBI"/>
</dbReference>
<organism evidence="9 10">
    <name type="scientific">Iris pallida</name>
    <name type="common">Sweet iris</name>
    <dbReference type="NCBI Taxonomy" id="29817"/>
    <lineage>
        <taxon>Eukaryota</taxon>
        <taxon>Viridiplantae</taxon>
        <taxon>Streptophyta</taxon>
        <taxon>Embryophyta</taxon>
        <taxon>Tracheophyta</taxon>
        <taxon>Spermatophyta</taxon>
        <taxon>Magnoliopsida</taxon>
        <taxon>Liliopsida</taxon>
        <taxon>Asparagales</taxon>
        <taxon>Iridaceae</taxon>
        <taxon>Iridoideae</taxon>
        <taxon>Irideae</taxon>
        <taxon>Iris</taxon>
    </lineage>
</organism>
<evidence type="ECO:0000256" key="7">
    <source>
        <dbReference type="SAM" id="SignalP"/>
    </source>
</evidence>
<dbReference type="SUPFAM" id="SSF57247">
    <property type="entry name" value="Bowman-Birk inhibitor, BBI"/>
    <property type="match status" value="1"/>
</dbReference>
<accession>A0AAX6FE90</accession>
<dbReference type="GO" id="GO:0004867">
    <property type="term" value="F:serine-type endopeptidase inhibitor activity"/>
    <property type="evidence" value="ECO:0007669"/>
    <property type="project" value="UniProtKB-KW"/>
</dbReference>
<reference evidence="9" key="2">
    <citation type="submission" date="2023-04" db="EMBL/GenBank/DDBJ databases">
        <authorList>
            <person name="Bruccoleri R.E."/>
            <person name="Oakeley E.J."/>
            <person name="Faust A.-M."/>
            <person name="Dessus-Babus S."/>
            <person name="Altorfer M."/>
            <person name="Burckhardt D."/>
            <person name="Oertli M."/>
            <person name="Naumann U."/>
            <person name="Petersen F."/>
            <person name="Wong J."/>
        </authorList>
    </citation>
    <scope>NUCLEOTIDE SEQUENCE</scope>
    <source>
        <strain evidence="9">GSM-AAB239-AS_SAM_17_03QT</strain>
        <tissue evidence="9">Leaf</tissue>
    </source>
</reference>
<keyword evidence="7" id="KW-0732">Signal</keyword>
<sequence length="150" mass="16525">MKKMGVGSLAMALLIIMTILMCVATGSQHDEELEKDGLRLPSQGASTSGEGGSRKPWSCCDRCRCTRSNPPRCICEDMLVGKCHPNCESCEQLPMRIYPPYFVCRDAINEYCGDPCPPSSCSSNRMSKYCCCCCIRVKLCTAACCIRIKL</sequence>
<keyword evidence="4" id="KW-1015">Disulfide bond</keyword>
<feature type="chain" id="PRO_5043377034" evidence="7">
    <location>
        <begin position="27"/>
        <end position="150"/>
    </location>
</feature>
<dbReference type="PANTHER" id="PTHR33479:SF19">
    <property type="entry name" value="BOWMAN-BIRK TYPE PROTEINASE INHIBITOR C-II"/>
    <property type="match status" value="1"/>
</dbReference>
<gene>
    <name evidence="9" type="ORF">M6B38_137315</name>
</gene>
<dbReference type="Pfam" id="PF00228">
    <property type="entry name" value="Bowman-Birk_leg"/>
    <property type="match status" value="1"/>
</dbReference>
<dbReference type="SMART" id="SM00269">
    <property type="entry name" value="BowB"/>
    <property type="match status" value="1"/>
</dbReference>
<protein>
    <submittedName>
        <fullName evidence="9">Bowman-Birk type trypsin inhibitor</fullName>
    </submittedName>
</protein>
<feature type="region of interest" description="Disordered" evidence="6">
    <location>
        <begin position="33"/>
        <end position="54"/>
    </location>
</feature>
<dbReference type="InterPro" id="IPR035995">
    <property type="entry name" value="Bowman-Birk_prot_inh"/>
</dbReference>
<keyword evidence="2 5" id="KW-0646">Protease inhibitor</keyword>
<comment type="caution">
    <text evidence="9">The sequence shown here is derived from an EMBL/GenBank/DDBJ whole genome shotgun (WGS) entry which is preliminary data.</text>
</comment>